<dbReference type="OrthoDB" id="34197at2"/>
<dbReference type="InterPro" id="IPR029033">
    <property type="entry name" value="His_PPase_superfam"/>
</dbReference>
<dbReference type="Proteomes" id="UP000190130">
    <property type="component" value="Unassembled WGS sequence"/>
</dbReference>
<accession>A0A0Q3I6Q4</accession>
<evidence type="ECO:0000313" key="3">
    <source>
        <dbReference type="Proteomes" id="UP000051562"/>
    </source>
</evidence>
<evidence type="ECO:0000313" key="2">
    <source>
        <dbReference type="EMBL" id="SKC08801.1"/>
    </source>
</evidence>
<reference evidence="2 4" key="2">
    <citation type="submission" date="2017-02" db="EMBL/GenBank/DDBJ databases">
        <authorList>
            <person name="Peterson S.W."/>
        </authorList>
    </citation>
    <scope>NUCLEOTIDE SEQUENCE [LARGE SCALE GENOMIC DNA]</scope>
    <source>
        <strain evidence="2 4">DSM 9653</strain>
    </source>
</reference>
<reference evidence="1 3" key="1">
    <citation type="submission" date="2015-10" db="EMBL/GenBank/DDBJ databases">
        <title>Draft genome of Bosea thiooxidans.</title>
        <authorList>
            <person name="Wang X."/>
        </authorList>
    </citation>
    <scope>NUCLEOTIDE SEQUENCE [LARGE SCALE GENOMIC DNA]</scope>
    <source>
        <strain evidence="1 3">CGMCC 9174</strain>
    </source>
</reference>
<protein>
    <submittedName>
        <fullName evidence="2">Broad specificity phosphatase PhoE</fullName>
    </submittedName>
</protein>
<dbReference type="Pfam" id="PF00300">
    <property type="entry name" value="His_Phos_1"/>
    <property type="match status" value="1"/>
</dbReference>
<keyword evidence="3" id="KW-1185">Reference proteome</keyword>
<dbReference type="SUPFAM" id="SSF53254">
    <property type="entry name" value="Phosphoglycerate mutase-like"/>
    <property type="match status" value="1"/>
</dbReference>
<dbReference type="InterPro" id="IPR013078">
    <property type="entry name" value="His_Pase_superF_clade-1"/>
</dbReference>
<dbReference type="Gene3D" id="3.40.50.1240">
    <property type="entry name" value="Phosphoglycerate mutase-like"/>
    <property type="match status" value="1"/>
</dbReference>
<name>A0A0Q3I6Q4_9HYPH</name>
<proteinExistence type="predicted"/>
<evidence type="ECO:0000313" key="4">
    <source>
        <dbReference type="Proteomes" id="UP000190130"/>
    </source>
</evidence>
<dbReference type="RefSeq" id="WP_055727848.1">
    <property type="nucleotide sequence ID" value="NZ_FUYX01000013.1"/>
</dbReference>
<dbReference type="EMBL" id="FUYX01000013">
    <property type="protein sequence ID" value="SKC08801.1"/>
    <property type="molecule type" value="Genomic_DNA"/>
</dbReference>
<gene>
    <name evidence="1" type="ORF">ARD30_12085</name>
    <name evidence="2" type="ORF">SAMN05660750_04174</name>
</gene>
<organism evidence="1 3">
    <name type="scientific">Bosea thiooxidans</name>
    <dbReference type="NCBI Taxonomy" id="53254"/>
    <lineage>
        <taxon>Bacteria</taxon>
        <taxon>Pseudomonadati</taxon>
        <taxon>Pseudomonadota</taxon>
        <taxon>Alphaproteobacteria</taxon>
        <taxon>Hyphomicrobiales</taxon>
        <taxon>Boseaceae</taxon>
        <taxon>Bosea</taxon>
    </lineage>
</organism>
<dbReference type="EMBL" id="LMAR01000033">
    <property type="protein sequence ID" value="KQK30687.1"/>
    <property type="molecule type" value="Genomic_DNA"/>
</dbReference>
<dbReference type="STRING" id="53254.SAMN05660750_04174"/>
<sequence>MATVYLVTHPEVVVDPQVPVPDWGLSAIGWARIEAFCQRPELAGVTDVFTSDERKAMDCAEALQRARGLPFTAREDLRENDRSATGYVAPPRFWEIVDQFFGQPDTSILGWEKARDAQARIKAGVAACIAARRGAGDLVIFAHGGVGTLLLSDLRGEPISRRHGQPIAGGGCYFAFDMESRALRHGWRDIVPEASRYGAVGHTDS</sequence>
<dbReference type="Proteomes" id="UP000051562">
    <property type="component" value="Unassembled WGS sequence"/>
</dbReference>
<evidence type="ECO:0000313" key="1">
    <source>
        <dbReference type="EMBL" id="KQK30687.1"/>
    </source>
</evidence>
<dbReference type="AlphaFoldDB" id="A0A0Q3I6Q4"/>